<dbReference type="InterPro" id="IPR011004">
    <property type="entry name" value="Trimer_LpxA-like_sf"/>
</dbReference>
<evidence type="ECO:0000313" key="5">
    <source>
        <dbReference type="Proteomes" id="UP000228979"/>
    </source>
</evidence>
<gene>
    <name evidence="4" type="primary">cysE</name>
    <name evidence="4" type="ORF">trycra_72</name>
</gene>
<dbReference type="Proteomes" id="UP000228979">
    <property type="component" value="Unassembled WGS sequence"/>
</dbReference>
<protein>
    <submittedName>
        <fullName evidence="4">Serine acetyltransferase</fullName>
    </submittedName>
</protein>
<evidence type="ECO:0000256" key="3">
    <source>
        <dbReference type="ARBA" id="ARBA00023315"/>
    </source>
</evidence>
<accession>A0ABX4MGH2</accession>
<dbReference type="PANTHER" id="PTHR42811">
    <property type="entry name" value="SERINE ACETYLTRANSFERASE"/>
    <property type="match status" value="1"/>
</dbReference>
<dbReference type="EMBL" id="NXGP01000043">
    <property type="protein sequence ID" value="PIM95767.1"/>
    <property type="molecule type" value="Genomic_DNA"/>
</dbReference>
<keyword evidence="3" id="KW-0012">Acyltransferase</keyword>
<keyword evidence="2" id="KW-0808">Transferase</keyword>
<proteinExistence type="predicted"/>
<comment type="caution">
    <text evidence="4">The sequence shown here is derived from an EMBL/GenBank/DDBJ whole genome shotgun (WGS) entry which is preliminary data.</text>
</comment>
<reference evidence="4" key="1">
    <citation type="submission" date="2017-09" db="EMBL/GenBank/DDBJ databases">
        <authorList>
            <person name="Campbell M.A."/>
            <person name="Lukasik P."/>
            <person name="Simon C."/>
            <person name="McCutcheon J.P."/>
        </authorList>
    </citation>
    <scope>NUCLEOTIDE SEQUENCE [LARGE SCALE GENOMIC DNA]</scope>
    <source>
        <strain evidence="4">TRYCRA</strain>
    </source>
</reference>
<dbReference type="Gene3D" id="1.10.3130.10">
    <property type="entry name" value="serine acetyltransferase, domain 1"/>
    <property type="match status" value="1"/>
</dbReference>
<sequence>MLSLQLDKLNTFIVARLFAELTTIDLSINYNDLSHKNDSKFVLLSLLYKTVGLRFKITKKTLDNIVDNSILCLIIDDLLANFKRDPSCKSFSECLFKPGFKVVLLYRLSLLFNANKHKVLMYINKRYRVEIGLGAVFGKRLVLDHTHGIVIGQQVEIGNDITIMHGVTLGAIGNQLGLERRHPRIQSGSSIGTNSIVLGKIEIGHCVVIGANAVVTKKALPYNVLMGIPAQAQLN</sequence>
<dbReference type="InterPro" id="IPR045304">
    <property type="entry name" value="LbH_SAT"/>
</dbReference>
<dbReference type="InterPro" id="IPR042122">
    <property type="entry name" value="Ser_AcTrfase_N_sf"/>
</dbReference>
<keyword evidence="1" id="KW-0028">Amino-acid biosynthesis</keyword>
<keyword evidence="5" id="KW-1185">Reference proteome</keyword>
<name>A0ABX4MGH2_9HYPH</name>
<evidence type="ECO:0000313" key="4">
    <source>
        <dbReference type="EMBL" id="PIM95767.1"/>
    </source>
</evidence>
<dbReference type="CDD" id="cd03354">
    <property type="entry name" value="LbH_SAT"/>
    <property type="match status" value="1"/>
</dbReference>
<evidence type="ECO:0000256" key="1">
    <source>
        <dbReference type="ARBA" id="ARBA00022605"/>
    </source>
</evidence>
<organism evidence="4 5">
    <name type="scientific">Candidatus Hodgkinia cicadicola</name>
    <dbReference type="NCBI Taxonomy" id="573658"/>
    <lineage>
        <taxon>Bacteria</taxon>
        <taxon>Pseudomonadati</taxon>
        <taxon>Pseudomonadota</taxon>
        <taxon>Alphaproteobacteria</taxon>
        <taxon>Hyphomicrobiales</taxon>
        <taxon>Candidatus Hodgkinia</taxon>
    </lineage>
</organism>
<evidence type="ECO:0000256" key="2">
    <source>
        <dbReference type="ARBA" id="ARBA00022679"/>
    </source>
</evidence>
<dbReference type="Gene3D" id="2.160.10.10">
    <property type="entry name" value="Hexapeptide repeat proteins"/>
    <property type="match status" value="1"/>
</dbReference>
<dbReference type="SUPFAM" id="SSF51161">
    <property type="entry name" value="Trimeric LpxA-like enzymes"/>
    <property type="match status" value="1"/>
</dbReference>